<dbReference type="Proteomes" id="UP000034176">
    <property type="component" value="Unassembled WGS sequence"/>
</dbReference>
<dbReference type="EMBL" id="LBPN01000001">
    <property type="protein sequence ID" value="KKP60008.1"/>
    <property type="molecule type" value="Genomic_DNA"/>
</dbReference>
<dbReference type="AlphaFoldDB" id="A0A0G0ASF4"/>
<protein>
    <recommendedName>
        <fullName evidence="4">DUF2304 domain-containing protein</fullName>
    </recommendedName>
</protein>
<feature type="transmembrane region" description="Helical" evidence="1">
    <location>
        <begin position="67"/>
        <end position="87"/>
    </location>
</feature>
<dbReference type="Pfam" id="PF10066">
    <property type="entry name" value="DUF2304"/>
    <property type="match status" value="1"/>
</dbReference>
<feature type="transmembrane region" description="Helical" evidence="1">
    <location>
        <begin position="27"/>
        <end position="47"/>
    </location>
</feature>
<proteinExistence type="predicted"/>
<keyword evidence="1" id="KW-1133">Transmembrane helix</keyword>
<comment type="caution">
    <text evidence="2">The sequence shown here is derived from an EMBL/GenBank/DDBJ whole genome shotgun (WGS) entry which is preliminary data.</text>
</comment>
<dbReference type="InterPro" id="IPR019277">
    <property type="entry name" value="DUF2304"/>
</dbReference>
<organism evidence="2 3">
    <name type="scientific">Candidatus Gottesmanbacteria bacterium GW2011_GWA1_34_13</name>
    <dbReference type="NCBI Taxonomy" id="1618434"/>
    <lineage>
        <taxon>Bacteria</taxon>
        <taxon>Candidatus Gottesmaniibacteriota</taxon>
    </lineage>
</organism>
<evidence type="ECO:0008006" key="4">
    <source>
        <dbReference type="Google" id="ProtNLM"/>
    </source>
</evidence>
<evidence type="ECO:0000313" key="3">
    <source>
        <dbReference type="Proteomes" id="UP000034176"/>
    </source>
</evidence>
<keyword evidence="1" id="KW-0472">Membrane</keyword>
<gene>
    <name evidence="2" type="ORF">UR52_C0001G0088</name>
</gene>
<evidence type="ECO:0000313" key="2">
    <source>
        <dbReference type="EMBL" id="KKP60008.1"/>
    </source>
</evidence>
<evidence type="ECO:0000256" key="1">
    <source>
        <dbReference type="SAM" id="Phobius"/>
    </source>
</evidence>
<keyword evidence="1" id="KW-0812">Transmembrane</keyword>
<dbReference type="STRING" id="1618434.UR52_C0001G0088"/>
<reference evidence="2 3" key="1">
    <citation type="journal article" date="2015" name="Nature">
        <title>rRNA introns, odd ribosomes, and small enigmatic genomes across a large radiation of phyla.</title>
        <authorList>
            <person name="Brown C.T."/>
            <person name="Hug L.A."/>
            <person name="Thomas B.C."/>
            <person name="Sharon I."/>
            <person name="Castelle C.J."/>
            <person name="Singh A."/>
            <person name="Wilkins M.J."/>
            <person name="Williams K.H."/>
            <person name="Banfield J.F."/>
        </authorList>
    </citation>
    <scope>NUCLEOTIDE SEQUENCE [LARGE SCALE GENOMIC DNA]</scope>
</reference>
<sequence length="116" mass="13137">MSIQIILSLFLVFAISRVVLQVKSAKITWGSFLFWCGLFIFALFGVLDPRITTYVANILGIGRGADVVIYISIVLIFYMLFRLSIAIEDTRREISNLVRKIALQDDKNSDTDKTSK</sequence>
<accession>A0A0G0ASF4</accession>
<name>A0A0G0ASF4_9BACT</name>